<dbReference type="InterPro" id="IPR001279">
    <property type="entry name" value="Metallo-B-lactamas"/>
</dbReference>
<dbReference type="HOGENOM" id="CLU_036012_1_1_7"/>
<gene>
    <name evidence="3" type="ORF">DespoDRAFT_00849</name>
</gene>
<dbReference type="InterPro" id="IPR052926">
    <property type="entry name" value="Metallo-beta-lactamase_dom"/>
</dbReference>
<dbReference type="Pfam" id="PF00753">
    <property type="entry name" value="Lactamase_B"/>
    <property type="match status" value="1"/>
</dbReference>
<dbReference type="eggNOG" id="COG1237">
    <property type="taxonomic scope" value="Bacteria"/>
</dbReference>
<dbReference type="STRING" id="879212.DespoDRAFT_00849"/>
<keyword evidence="1" id="KW-0472">Membrane</keyword>
<keyword evidence="1" id="KW-1133">Transmembrane helix</keyword>
<feature type="domain" description="Metallo-beta-lactamase" evidence="2">
    <location>
        <begin position="78"/>
        <end position="245"/>
    </location>
</feature>
<dbReference type="RefSeq" id="WP_004071638.1">
    <property type="nucleotide sequence ID" value="NZ_CM001488.1"/>
</dbReference>
<name>I5B016_9BACT</name>
<proteinExistence type="predicted"/>
<dbReference type="SUPFAM" id="SSF56281">
    <property type="entry name" value="Metallo-hydrolase/oxidoreductase"/>
    <property type="match status" value="1"/>
</dbReference>
<evidence type="ECO:0000313" key="4">
    <source>
        <dbReference type="Proteomes" id="UP000005778"/>
    </source>
</evidence>
<dbReference type="InterPro" id="IPR036866">
    <property type="entry name" value="RibonucZ/Hydroxyglut_hydro"/>
</dbReference>
<evidence type="ECO:0000313" key="3">
    <source>
        <dbReference type="EMBL" id="EIM62829.1"/>
    </source>
</evidence>
<protein>
    <submittedName>
        <fullName evidence="3">Metal-dependent hydrolase, beta-lactamase superfamily II</fullName>
    </submittedName>
</protein>
<sequence length="329" mass="36159">MSKRISPAWWPVLGLASPVLFPMLFVKNRRYKRNVEESRNLNKARIENASCLELPELEQFELTVLLEHKAAPGFLGAPGVSYVIKTNKGSILFDLGFGSEMPALAHNAAKLNFKLNQVDALVISHLHPDHMGGFKAFRNNQIAMPPAFGKGNGMACFAPAEVGADGFETEIVQGPRMLPAGIASTGPLSRSLFFMGLTEEQAIVARLKHKGMVVITGCGHPTIETIIQMAKRLSDDPIYAVGGGLHFPVTDSPLRKPGLKVQMIWGTGKPPWQKITEQDLEQTIENLNAVCPKHIFLSPHDTCDYALQRFKTSLNCQTHILESGVTYSF</sequence>
<dbReference type="EMBL" id="CM001488">
    <property type="protein sequence ID" value="EIM62829.1"/>
    <property type="molecule type" value="Genomic_DNA"/>
</dbReference>
<keyword evidence="4" id="KW-1185">Reference proteome</keyword>
<dbReference type="SMART" id="SM00849">
    <property type="entry name" value="Lactamase_B"/>
    <property type="match status" value="1"/>
</dbReference>
<reference evidence="3 4" key="2">
    <citation type="submission" date="2012-02" db="EMBL/GenBank/DDBJ databases">
        <title>Improved High-Quality Draft sequence of Desulfobacter postgatei 2ac9.</title>
        <authorList>
            <consortium name="US DOE Joint Genome Institute"/>
            <person name="Lucas S."/>
            <person name="Han J."/>
            <person name="Lapidus A."/>
            <person name="Cheng J.-F."/>
            <person name="Goodwin L."/>
            <person name="Pitluck S."/>
            <person name="Peters L."/>
            <person name="Ovchinnikova G."/>
            <person name="Held B."/>
            <person name="Detter J.C."/>
            <person name="Han C."/>
            <person name="Tapia R."/>
            <person name="Land M."/>
            <person name="Hauser L."/>
            <person name="Kyrpides N."/>
            <person name="Ivanova N."/>
            <person name="Pagani I."/>
            <person name="Orellana R."/>
            <person name="Lovley D."/>
            <person name="Woyke T."/>
        </authorList>
    </citation>
    <scope>NUCLEOTIDE SEQUENCE [LARGE SCALE GENOMIC DNA]</scope>
    <source>
        <strain evidence="3 4">2ac9</strain>
    </source>
</reference>
<organism evidence="3 4">
    <name type="scientific">Desulfobacter postgatei 2ac9</name>
    <dbReference type="NCBI Taxonomy" id="879212"/>
    <lineage>
        <taxon>Bacteria</taxon>
        <taxon>Pseudomonadati</taxon>
        <taxon>Thermodesulfobacteriota</taxon>
        <taxon>Desulfobacteria</taxon>
        <taxon>Desulfobacterales</taxon>
        <taxon>Desulfobacteraceae</taxon>
        <taxon>Desulfobacter</taxon>
    </lineage>
</organism>
<dbReference type="Proteomes" id="UP000005778">
    <property type="component" value="Chromosome"/>
</dbReference>
<evidence type="ECO:0000256" key="1">
    <source>
        <dbReference type="SAM" id="Phobius"/>
    </source>
</evidence>
<reference evidence="3 4" key="1">
    <citation type="submission" date="2011-09" db="EMBL/GenBank/DDBJ databases">
        <authorList>
            <consortium name="US DOE Joint Genome Institute (JGI-PGF)"/>
            <person name="Lucas S."/>
            <person name="Han J."/>
            <person name="Lapidus A."/>
            <person name="Cheng J.-F."/>
            <person name="Goodwin L."/>
            <person name="Pitluck S."/>
            <person name="Peters L."/>
            <person name="Land M.L."/>
            <person name="Hauser L."/>
            <person name="Orellana R."/>
            <person name="Lovley D."/>
            <person name="Woyke T.J."/>
        </authorList>
    </citation>
    <scope>NUCLEOTIDE SEQUENCE [LARGE SCALE GENOMIC DNA]</scope>
    <source>
        <strain evidence="3 4">2ac9</strain>
    </source>
</reference>
<dbReference type="PANTHER" id="PTHR13754:SF13">
    <property type="entry name" value="METALLO-BETA-LACTAMASE SUPERFAMILY PROTEIN (AFU_ORTHOLOGUE AFUA_3G07630)"/>
    <property type="match status" value="1"/>
</dbReference>
<dbReference type="Gene3D" id="3.60.15.10">
    <property type="entry name" value="Ribonuclease Z/Hydroxyacylglutathione hydrolase-like"/>
    <property type="match status" value="1"/>
</dbReference>
<keyword evidence="1" id="KW-0812">Transmembrane</keyword>
<dbReference type="CDD" id="cd07713">
    <property type="entry name" value="DHPS-like_MBL-fold"/>
    <property type="match status" value="1"/>
</dbReference>
<accession>I5B016</accession>
<keyword evidence="3" id="KW-0378">Hydrolase</keyword>
<dbReference type="GO" id="GO:0016787">
    <property type="term" value="F:hydrolase activity"/>
    <property type="evidence" value="ECO:0007669"/>
    <property type="project" value="UniProtKB-KW"/>
</dbReference>
<feature type="transmembrane region" description="Helical" evidence="1">
    <location>
        <begin position="6"/>
        <end position="26"/>
    </location>
</feature>
<dbReference type="PANTHER" id="PTHR13754">
    <property type="entry name" value="METALLO-BETA-LACTAMASE SUPERFAMILY PROTEIN"/>
    <property type="match status" value="1"/>
</dbReference>
<dbReference type="OrthoDB" id="9803916at2"/>
<dbReference type="GO" id="GO:0016740">
    <property type="term" value="F:transferase activity"/>
    <property type="evidence" value="ECO:0007669"/>
    <property type="project" value="TreeGrafter"/>
</dbReference>
<evidence type="ECO:0000259" key="2">
    <source>
        <dbReference type="SMART" id="SM00849"/>
    </source>
</evidence>
<dbReference type="AlphaFoldDB" id="I5B016"/>
<dbReference type="InterPro" id="IPR041712">
    <property type="entry name" value="DHPS-like_MBL-fold"/>
</dbReference>